<evidence type="ECO:0000256" key="3">
    <source>
        <dbReference type="ARBA" id="ARBA00022729"/>
    </source>
</evidence>
<evidence type="ECO:0000313" key="11">
    <source>
        <dbReference type="Proteomes" id="UP000224634"/>
    </source>
</evidence>
<keyword evidence="3 8" id="KW-0732">Signal</keyword>
<comment type="caution">
    <text evidence="10">The sequence shown here is derived from an EMBL/GenBank/DDBJ whole genome shotgun (WGS) entry which is preliminary data.</text>
</comment>
<protein>
    <recommendedName>
        <fullName evidence="9">L-type lectin-like domain-containing protein</fullName>
    </recommendedName>
</protein>
<evidence type="ECO:0000256" key="1">
    <source>
        <dbReference type="ARBA" id="ARBA00004479"/>
    </source>
</evidence>
<keyword evidence="5 7" id="KW-0472">Membrane</keyword>
<accession>A0A2B7Y3Z3</accession>
<evidence type="ECO:0000256" key="5">
    <source>
        <dbReference type="ARBA" id="ARBA00023136"/>
    </source>
</evidence>
<dbReference type="PROSITE" id="PS51328">
    <property type="entry name" value="L_LECTIN_LIKE"/>
    <property type="match status" value="1"/>
</dbReference>
<sequence length="336" mass="37734">MLLQFAWYLFLWVLGLGTTGAHAQDENDFSSSSEYRKVPMRAFSISPPYLDSDMGNRWFDFGGDTVIRADKYIRLTWDRPSQQGWLWSRVPLTATNWQVEFEFKLHGEGNLHGDGFALWFTKERAVTGPVFGNKNFFEGLGIFFDTYKNGRPGAAFPYIMAMMGNGKTAYDQANDGRANEMAGCSARGLRGSSIPTKARITYFQDKRLALDLQYKSDGSWTQCFNIVNTDETPTNIPSVSYLGFTAETGELSDNHDLFSVEVFSLYNQKPSPGSVGHAPPVNKGPILKNKNKNSTGGVKQKSSWFWTLMKIVMFFGLLGGVYVGFTIYRASKKGRF</sequence>
<dbReference type="OrthoDB" id="270293at2759"/>
<dbReference type="Pfam" id="PF03388">
    <property type="entry name" value="Lectin_leg-like"/>
    <property type="match status" value="1"/>
</dbReference>
<dbReference type="EMBL" id="PDNA01000080">
    <property type="protein sequence ID" value="PGH15753.1"/>
    <property type="molecule type" value="Genomic_DNA"/>
</dbReference>
<dbReference type="Gene3D" id="2.60.120.200">
    <property type="match status" value="1"/>
</dbReference>
<dbReference type="STRING" id="1447883.A0A2B7Y3Z3"/>
<proteinExistence type="predicted"/>
<evidence type="ECO:0000256" key="6">
    <source>
        <dbReference type="SAM" id="MobiDB-lite"/>
    </source>
</evidence>
<keyword evidence="11" id="KW-1185">Reference proteome</keyword>
<evidence type="ECO:0000256" key="4">
    <source>
        <dbReference type="ARBA" id="ARBA00022989"/>
    </source>
</evidence>
<dbReference type="InterPro" id="IPR051136">
    <property type="entry name" value="Intracellular_Lectin-GPT"/>
</dbReference>
<dbReference type="GO" id="GO:0005789">
    <property type="term" value="C:endoplasmic reticulum membrane"/>
    <property type="evidence" value="ECO:0007669"/>
    <property type="project" value="TreeGrafter"/>
</dbReference>
<dbReference type="PANTHER" id="PTHR12223:SF45">
    <property type="entry name" value="RE50040P"/>
    <property type="match status" value="1"/>
</dbReference>
<evidence type="ECO:0000256" key="7">
    <source>
        <dbReference type="SAM" id="Phobius"/>
    </source>
</evidence>
<dbReference type="FunFam" id="2.60.120.200:FF:000095">
    <property type="entry name" value="Lectin family integral membrane protein"/>
    <property type="match status" value="1"/>
</dbReference>
<dbReference type="SUPFAM" id="SSF49899">
    <property type="entry name" value="Concanavalin A-like lectins/glucanases"/>
    <property type="match status" value="1"/>
</dbReference>
<dbReference type="GO" id="GO:0000139">
    <property type="term" value="C:Golgi membrane"/>
    <property type="evidence" value="ECO:0007669"/>
    <property type="project" value="TreeGrafter"/>
</dbReference>
<dbReference type="PANTHER" id="PTHR12223">
    <property type="entry name" value="VESICULAR MANNOSE-BINDING LECTIN"/>
    <property type="match status" value="1"/>
</dbReference>
<name>A0A2B7Y3Z3_POLH7</name>
<dbReference type="GO" id="GO:0005537">
    <property type="term" value="F:D-mannose binding"/>
    <property type="evidence" value="ECO:0007669"/>
    <property type="project" value="TreeGrafter"/>
</dbReference>
<dbReference type="GO" id="GO:0006888">
    <property type="term" value="P:endoplasmic reticulum to Golgi vesicle-mediated transport"/>
    <property type="evidence" value="ECO:0007669"/>
    <property type="project" value="TreeGrafter"/>
</dbReference>
<dbReference type="GO" id="GO:0005793">
    <property type="term" value="C:endoplasmic reticulum-Golgi intermediate compartment"/>
    <property type="evidence" value="ECO:0007669"/>
    <property type="project" value="TreeGrafter"/>
</dbReference>
<dbReference type="CDD" id="cd07308">
    <property type="entry name" value="lectin_leg-like"/>
    <property type="match status" value="1"/>
</dbReference>
<feature type="chain" id="PRO_5012066829" description="L-type lectin-like domain-containing protein" evidence="8">
    <location>
        <begin position="24"/>
        <end position="336"/>
    </location>
</feature>
<feature type="transmembrane region" description="Helical" evidence="7">
    <location>
        <begin position="304"/>
        <end position="328"/>
    </location>
</feature>
<evidence type="ECO:0000256" key="8">
    <source>
        <dbReference type="SAM" id="SignalP"/>
    </source>
</evidence>
<reference evidence="10 11" key="1">
    <citation type="submission" date="2017-10" db="EMBL/GenBank/DDBJ databases">
        <title>Comparative genomics in systemic dimorphic fungi from Ajellomycetaceae.</title>
        <authorList>
            <person name="Munoz J.F."/>
            <person name="Mcewen J.G."/>
            <person name="Clay O.K."/>
            <person name="Cuomo C.A."/>
        </authorList>
    </citation>
    <scope>NUCLEOTIDE SEQUENCE [LARGE SCALE GENOMIC DNA]</scope>
    <source>
        <strain evidence="10 11">UAMH7299</strain>
    </source>
</reference>
<feature type="domain" description="L-type lectin-like" evidence="9">
    <location>
        <begin position="37"/>
        <end position="265"/>
    </location>
</feature>
<feature type="region of interest" description="Disordered" evidence="6">
    <location>
        <begin position="271"/>
        <end position="297"/>
    </location>
</feature>
<evidence type="ECO:0000259" key="9">
    <source>
        <dbReference type="PROSITE" id="PS51328"/>
    </source>
</evidence>
<comment type="subcellular location">
    <subcellularLocation>
        <location evidence="1">Membrane</location>
        <topology evidence="1">Single-pass type I membrane protein</topology>
    </subcellularLocation>
</comment>
<evidence type="ECO:0000256" key="2">
    <source>
        <dbReference type="ARBA" id="ARBA00022692"/>
    </source>
</evidence>
<gene>
    <name evidence="10" type="ORF">AJ80_05461</name>
</gene>
<organism evidence="10 11">
    <name type="scientific">Polytolypa hystricis (strain UAMH7299)</name>
    <dbReference type="NCBI Taxonomy" id="1447883"/>
    <lineage>
        <taxon>Eukaryota</taxon>
        <taxon>Fungi</taxon>
        <taxon>Dikarya</taxon>
        <taxon>Ascomycota</taxon>
        <taxon>Pezizomycotina</taxon>
        <taxon>Eurotiomycetes</taxon>
        <taxon>Eurotiomycetidae</taxon>
        <taxon>Onygenales</taxon>
        <taxon>Onygenales incertae sedis</taxon>
        <taxon>Polytolypa</taxon>
    </lineage>
</organism>
<feature type="signal peptide" evidence="8">
    <location>
        <begin position="1"/>
        <end position="23"/>
    </location>
</feature>
<evidence type="ECO:0000313" key="10">
    <source>
        <dbReference type="EMBL" id="PGH15753.1"/>
    </source>
</evidence>
<dbReference type="InterPro" id="IPR013320">
    <property type="entry name" value="ConA-like_dom_sf"/>
</dbReference>
<dbReference type="AlphaFoldDB" id="A0A2B7Y3Z3"/>
<keyword evidence="2 7" id="KW-0812">Transmembrane</keyword>
<dbReference type="GO" id="GO:0030134">
    <property type="term" value="C:COPII-coated ER to Golgi transport vesicle"/>
    <property type="evidence" value="ECO:0007669"/>
    <property type="project" value="TreeGrafter"/>
</dbReference>
<dbReference type="Proteomes" id="UP000224634">
    <property type="component" value="Unassembled WGS sequence"/>
</dbReference>
<dbReference type="InterPro" id="IPR005052">
    <property type="entry name" value="Lectin_leg"/>
</dbReference>
<keyword evidence="4 7" id="KW-1133">Transmembrane helix</keyword>